<gene>
    <name evidence="1" type="ORF">CAL30_02965</name>
</gene>
<comment type="caution">
    <text evidence="1">The sequence shown here is derived from an EMBL/GenBank/DDBJ whole genome shotgun (WGS) entry which is preliminary data.</text>
</comment>
<protein>
    <recommendedName>
        <fullName evidence="3">CAAX protease</fullName>
    </recommendedName>
</protein>
<name>A0A2J8BAZ7_9FIRM</name>
<reference evidence="1 2" key="1">
    <citation type="submission" date="2017-05" db="EMBL/GenBank/DDBJ databases">
        <authorList>
            <person name="Song R."/>
            <person name="Chenine A.L."/>
            <person name="Ruprecht R.M."/>
        </authorList>
    </citation>
    <scope>NUCLEOTIDE SEQUENCE [LARGE SCALE GENOMIC DNA]</scope>
    <source>
        <strain evidence="1 2">KA00229</strain>
    </source>
</reference>
<dbReference type="Pfam" id="PF07751">
    <property type="entry name" value="Abi_2"/>
    <property type="match status" value="1"/>
</dbReference>
<dbReference type="InterPro" id="IPR011664">
    <property type="entry name" value="Abi_system_AbiD/AbiF-like"/>
</dbReference>
<accession>A0A2J8BAZ7</accession>
<sequence length="316" mass="37758">MIQTSKHLCYNTSGPSRGRFYFQGVVMDTRKRKPWLSFETQCQVLKDRGLDISDNKFMENFLSTYNYYYITGYLHSYKDTDGKYRKGTCIEEISQAIKADREFHMLFFYVIESIERKLKSVMAYYIGKNHSDDDLGYLIYDQKYVSVNEKVNKFLPYFRKAVKNNSSLPFVNHYINKYGGVFPIWVAVEVFTLGNLENLYSILDKKTSREIADEFSIKRAVLVQWIKCLRVFRNTLAHNGRLHNFTFRLHPKQFECWEIEQTNMVFDYIYMCKFLFPEKNEWEKVLVGSLKSVFIENHVKLSSYGFPYNWKELLMY</sequence>
<evidence type="ECO:0000313" key="2">
    <source>
        <dbReference type="Proteomes" id="UP000242958"/>
    </source>
</evidence>
<evidence type="ECO:0008006" key="3">
    <source>
        <dbReference type="Google" id="ProtNLM"/>
    </source>
</evidence>
<dbReference type="AlphaFoldDB" id="A0A2J8BAZ7"/>
<organism evidence="1 2">
    <name type="scientific">Megasphaera hutchinsoni</name>
    <dbReference type="NCBI Taxonomy" id="1588748"/>
    <lineage>
        <taxon>Bacteria</taxon>
        <taxon>Bacillati</taxon>
        <taxon>Bacillota</taxon>
        <taxon>Negativicutes</taxon>
        <taxon>Veillonellales</taxon>
        <taxon>Veillonellaceae</taxon>
        <taxon>Megasphaera</taxon>
    </lineage>
</organism>
<dbReference type="Proteomes" id="UP000242958">
    <property type="component" value="Unassembled WGS sequence"/>
</dbReference>
<proteinExistence type="predicted"/>
<dbReference type="EMBL" id="NFMF01000004">
    <property type="protein sequence ID" value="PNH21937.1"/>
    <property type="molecule type" value="Genomic_DNA"/>
</dbReference>
<evidence type="ECO:0000313" key="1">
    <source>
        <dbReference type="EMBL" id="PNH21937.1"/>
    </source>
</evidence>